<sequence>MDQLTPLLVVGAVTLALFMWRGSSWYLKIDPLKSVPGPVLNRYTRLPLKLAICMGERANYIDRLHQQYGHFVRIAPNEVAISELQAYKRIHRSGTGFMKADWYPETNLVYTDDNEKLGVFQIQDPAEASRRRKLYHRAARRQELLVWESAVAQGAEAAAIKIREELNKHEVVDLWAWYQLLATDLIALVAFGKSFGSLESGQKSVMVQDVEKIMLVVGLGYEFGIGLLLQYIPIPGIGRVKSIFSRMDKTGLEAARTARESGSSGIARTMFAQMIPSEHEGSEPPLSDSIVAQEAVQDIVAGSDTTLAAVAYIIYGVLRSPTVKRKLIEELRTCSASPGLAELESKQYLSHVIDEGMRLYPPVPSSLPRKVPAGGATFGEYTLPAGCVVSCQALTMHRDPQVFASPDDFVPERWKSATSLMKDHFMPFGGSMRSCVGMNLAKMEVLFIIEAFFRHCPDVELAPSADETSMRRKDYFTAKPAGGKLEVVVQRR</sequence>
<keyword evidence="5" id="KW-1185">Reference proteome</keyword>
<dbReference type="GO" id="GO:0016705">
    <property type="term" value="F:oxidoreductase activity, acting on paired donors, with incorporation or reduction of molecular oxygen"/>
    <property type="evidence" value="ECO:0007669"/>
    <property type="project" value="InterPro"/>
</dbReference>
<keyword evidence="3" id="KW-0408">Iron</keyword>
<keyword evidence="3" id="KW-0479">Metal-binding</keyword>
<comment type="similarity">
    <text evidence="1">Belongs to the cytochrome P450 family.</text>
</comment>
<dbReference type="OrthoDB" id="1470350at2759"/>
<dbReference type="EMBL" id="LFJN01000006">
    <property type="protein sequence ID" value="KPI42857.1"/>
    <property type="molecule type" value="Genomic_DNA"/>
</dbReference>
<dbReference type="Proteomes" id="UP000038010">
    <property type="component" value="Unassembled WGS sequence"/>
</dbReference>
<name>A0A0N1P1Y8_9EURO</name>
<keyword evidence="2" id="KW-0560">Oxidoreductase</keyword>
<dbReference type="RefSeq" id="XP_018002820.1">
    <property type="nucleotide sequence ID" value="XM_018142166.1"/>
</dbReference>
<dbReference type="PANTHER" id="PTHR24305:SF96">
    <property type="entry name" value="CYTOCHROME P450 MONOOXYGENASE STCB-RELATED"/>
    <property type="match status" value="1"/>
</dbReference>
<dbReference type="PANTHER" id="PTHR24305">
    <property type="entry name" value="CYTOCHROME P450"/>
    <property type="match status" value="1"/>
</dbReference>
<dbReference type="Gene3D" id="1.10.630.10">
    <property type="entry name" value="Cytochrome P450"/>
    <property type="match status" value="1"/>
</dbReference>
<evidence type="ECO:0000313" key="4">
    <source>
        <dbReference type="EMBL" id="KPI42857.1"/>
    </source>
</evidence>
<dbReference type="Pfam" id="PF00067">
    <property type="entry name" value="p450"/>
    <property type="match status" value="1"/>
</dbReference>
<dbReference type="InterPro" id="IPR001128">
    <property type="entry name" value="Cyt_P450"/>
</dbReference>
<dbReference type="PRINTS" id="PR00385">
    <property type="entry name" value="P450"/>
</dbReference>
<dbReference type="AlphaFoldDB" id="A0A0N1P1Y8"/>
<protein>
    <submittedName>
        <fullName evidence="4">Putative sterigmatocystin biosynthesis monooxygenase STCB</fullName>
    </submittedName>
</protein>
<dbReference type="InterPro" id="IPR036396">
    <property type="entry name" value="Cyt_P450_sf"/>
</dbReference>
<proteinExistence type="inferred from homology"/>
<dbReference type="InterPro" id="IPR002401">
    <property type="entry name" value="Cyt_P450_E_grp-I"/>
</dbReference>
<evidence type="ECO:0000313" key="5">
    <source>
        <dbReference type="Proteomes" id="UP000038010"/>
    </source>
</evidence>
<reference evidence="4 5" key="1">
    <citation type="submission" date="2015-06" db="EMBL/GenBank/DDBJ databases">
        <title>Draft genome of the ant-associated black yeast Phialophora attae CBS 131958.</title>
        <authorList>
            <person name="Moreno L.F."/>
            <person name="Stielow B.J."/>
            <person name="de Hoog S."/>
            <person name="Vicente V.A."/>
            <person name="Weiss V.A."/>
            <person name="de Vries M."/>
            <person name="Cruz L.M."/>
            <person name="Souza E.M."/>
        </authorList>
    </citation>
    <scope>NUCLEOTIDE SEQUENCE [LARGE SCALE GENOMIC DNA]</scope>
    <source>
        <strain evidence="4 5">CBS 131958</strain>
    </source>
</reference>
<gene>
    <name evidence="4" type="ORF">AB675_2212</name>
</gene>
<feature type="binding site" description="axial binding residue" evidence="3">
    <location>
        <position position="435"/>
    </location>
    <ligand>
        <name>heme</name>
        <dbReference type="ChEBI" id="CHEBI:30413"/>
    </ligand>
    <ligandPart>
        <name>Fe</name>
        <dbReference type="ChEBI" id="CHEBI:18248"/>
    </ligandPart>
</feature>
<evidence type="ECO:0000256" key="2">
    <source>
        <dbReference type="ARBA" id="ARBA00023002"/>
    </source>
</evidence>
<comment type="cofactor">
    <cofactor evidence="3">
        <name>heme</name>
        <dbReference type="ChEBI" id="CHEBI:30413"/>
    </cofactor>
</comment>
<dbReference type="SUPFAM" id="SSF48264">
    <property type="entry name" value="Cytochrome P450"/>
    <property type="match status" value="1"/>
</dbReference>
<dbReference type="GeneID" id="28734046"/>
<dbReference type="GO" id="GO:0020037">
    <property type="term" value="F:heme binding"/>
    <property type="evidence" value="ECO:0007669"/>
    <property type="project" value="InterPro"/>
</dbReference>
<comment type="caution">
    <text evidence="4">The sequence shown here is derived from an EMBL/GenBank/DDBJ whole genome shotgun (WGS) entry which is preliminary data.</text>
</comment>
<evidence type="ECO:0000256" key="1">
    <source>
        <dbReference type="ARBA" id="ARBA00010617"/>
    </source>
</evidence>
<dbReference type="PRINTS" id="PR00463">
    <property type="entry name" value="EP450I"/>
</dbReference>
<accession>A0A0N1P1Y8</accession>
<dbReference type="VEuPathDB" id="FungiDB:AB675_2212"/>
<dbReference type="GO" id="GO:0005506">
    <property type="term" value="F:iron ion binding"/>
    <property type="evidence" value="ECO:0007669"/>
    <property type="project" value="InterPro"/>
</dbReference>
<evidence type="ECO:0000256" key="3">
    <source>
        <dbReference type="PIRSR" id="PIRSR602401-1"/>
    </source>
</evidence>
<dbReference type="InterPro" id="IPR050121">
    <property type="entry name" value="Cytochrome_P450_monoxygenase"/>
</dbReference>
<keyword evidence="4" id="KW-0503">Monooxygenase</keyword>
<organism evidence="4 5">
    <name type="scientific">Cyphellophora attinorum</name>
    <dbReference type="NCBI Taxonomy" id="1664694"/>
    <lineage>
        <taxon>Eukaryota</taxon>
        <taxon>Fungi</taxon>
        <taxon>Dikarya</taxon>
        <taxon>Ascomycota</taxon>
        <taxon>Pezizomycotina</taxon>
        <taxon>Eurotiomycetes</taxon>
        <taxon>Chaetothyriomycetidae</taxon>
        <taxon>Chaetothyriales</taxon>
        <taxon>Cyphellophoraceae</taxon>
        <taxon>Cyphellophora</taxon>
    </lineage>
</organism>
<keyword evidence="3" id="KW-0349">Heme</keyword>
<dbReference type="GO" id="GO:0004497">
    <property type="term" value="F:monooxygenase activity"/>
    <property type="evidence" value="ECO:0007669"/>
    <property type="project" value="UniProtKB-KW"/>
</dbReference>
<dbReference type="STRING" id="1664694.A0A0N1P1Y8"/>